<accession>F8FR02</accession>
<dbReference type="GO" id="GO:0000976">
    <property type="term" value="F:transcription cis-regulatory region binding"/>
    <property type="evidence" value="ECO:0007669"/>
    <property type="project" value="TreeGrafter"/>
</dbReference>
<dbReference type="Gene3D" id="1.10.260.40">
    <property type="entry name" value="lambda repressor-like DNA-binding domains"/>
    <property type="match status" value="1"/>
</dbReference>
<dbReference type="GO" id="GO:0003700">
    <property type="term" value="F:DNA-binding transcription factor activity"/>
    <property type="evidence" value="ECO:0007669"/>
    <property type="project" value="TreeGrafter"/>
</dbReference>
<reference evidence="7" key="1">
    <citation type="submission" date="2011-06" db="EMBL/GenBank/DDBJ databases">
        <title>Complete genome sequence of Paenibacillus mucilaginosus KNP414.</title>
        <authorList>
            <person name="Wang J."/>
            <person name="Hu S."/>
            <person name="Hu X."/>
            <person name="Zhang B."/>
            <person name="Dong D."/>
            <person name="Zhang S."/>
            <person name="Zhao K."/>
            <person name="Wu D."/>
        </authorList>
    </citation>
    <scope>NUCLEOTIDE SEQUENCE [LARGE SCALE GENOMIC DNA]</scope>
    <source>
        <strain evidence="7">KNP414</strain>
    </source>
</reference>
<evidence type="ECO:0000313" key="7">
    <source>
        <dbReference type="Proteomes" id="UP000006620"/>
    </source>
</evidence>
<proteinExistence type="predicted"/>
<dbReference type="HOGENOM" id="CLU_037628_6_0_9"/>
<name>F8FR02_PAEMK</name>
<dbReference type="Proteomes" id="UP000006620">
    <property type="component" value="Chromosome"/>
</dbReference>
<dbReference type="InterPro" id="IPR010982">
    <property type="entry name" value="Lambda_DNA-bd_dom_sf"/>
</dbReference>
<dbReference type="InterPro" id="IPR046335">
    <property type="entry name" value="LacI/GalR-like_sensor"/>
</dbReference>
<gene>
    <name evidence="6" type="ordered locus">KNP414_01878</name>
</gene>
<organism evidence="6 7">
    <name type="scientific">Paenibacillus mucilaginosus (strain KNP414)</name>
    <dbReference type="NCBI Taxonomy" id="1036673"/>
    <lineage>
        <taxon>Bacteria</taxon>
        <taxon>Bacillati</taxon>
        <taxon>Bacillota</taxon>
        <taxon>Bacilli</taxon>
        <taxon>Bacillales</taxon>
        <taxon>Paenibacillaceae</taxon>
        <taxon>Paenibacillus</taxon>
    </lineage>
</organism>
<dbReference type="SUPFAM" id="SSF47413">
    <property type="entry name" value="lambda repressor-like DNA-binding domains"/>
    <property type="match status" value="1"/>
</dbReference>
<dbReference type="KEGG" id="pms:KNP414_01878"/>
<keyword evidence="4" id="KW-0804">Transcription</keyword>
<dbReference type="PROSITE" id="PS00356">
    <property type="entry name" value="HTH_LACI_1"/>
    <property type="match status" value="1"/>
</dbReference>
<dbReference type="PANTHER" id="PTHR30146:SF95">
    <property type="entry name" value="RIBOSE OPERON REPRESSOR"/>
    <property type="match status" value="1"/>
</dbReference>
<dbReference type="PRINTS" id="PR00036">
    <property type="entry name" value="HTHLACI"/>
</dbReference>
<dbReference type="AlphaFoldDB" id="F8FR02"/>
<dbReference type="InterPro" id="IPR028082">
    <property type="entry name" value="Peripla_BP_I"/>
</dbReference>
<sequence>MDIKERGSVQREVSGLSNLKDVAELAGVGVGTVSRVINNHASVKPKTREKVLEAIKQLNYVPNEIARNFKMQKSNLVALLLPSIWNPFFSELAYYIEDELDREGYKLILCNSGGKPAKELYYFDTLSQNKVAGVLGITYNDIESSLDTEIPIVSIDRHFSKSVPCVTSDNYTGGRIAMRELYRAGVRKPAFLGVVTAIFSETMLRKKGFIDEAESLGLDYIVYEEPDPVMDDLKYFGNFFKVREHREVDGVFAITDIFAAKYIDQAQKYGIRVPQDVKVIGYDGIQDNTLFHPILSTIRQPVEEMARTSVRLLLSQIAGESVSLDTIRIPVQFRPGETT</sequence>
<keyword evidence="3" id="KW-0238">DNA-binding</keyword>
<keyword evidence="2" id="KW-0805">Transcription regulation</keyword>
<dbReference type="InterPro" id="IPR000843">
    <property type="entry name" value="HTH_LacI"/>
</dbReference>
<dbReference type="CDD" id="cd06291">
    <property type="entry name" value="PBP1_Qymf-like"/>
    <property type="match status" value="1"/>
</dbReference>
<reference evidence="6 7" key="2">
    <citation type="journal article" date="2013" name="Genome Announc.">
        <title>Genome Sequence of Growth-Improving Paenibacillus mucilaginosus Strain KNP414.</title>
        <authorList>
            <person name="Lu J.J."/>
            <person name="Wang J.F."/>
            <person name="Hu X.F."/>
        </authorList>
    </citation>
    <scope>NUCLEOTIDE SEQUENCE [LARGE SCALE GENOMIC DNA]</scope>
    <source>
        <strain evidence="6 7">KNP414</strain>
    </source>
</reference>
<protein>
    <submittedName>
        <fullName evidence="6">Regulatory protein LacI</fullName>
    </submittedName>
</protein>
<dbReference type="PATRIC" id="fig|1036673.3.peg.1673"/>
<dbReference type="SMART" id="SM00354">
    <property type="entry name" value="HTH_LACI"/>
    <property type="match status" value="1"/>
</dbReference>
<evidence type="ECO:0000256" key="2">
    <source>
        <dbReference type="ARBA" id="ARBA00023015"/>
    </source>
</evidence>
<dbReference type="CDD" id="cd01392">
    <property type="entry name" value="HTH_LacI"/>
    <property type="match status" value="1"/>
</dbReference>
<dbReference type="PANTHER" id="PTHR30146">
    <property type="entry name" value="LACI-RELATED TRANSCRIPTIONAL REPRESSOR"/>
    <property type="match status" value="1"/>
</dbReference>
<evidence type="ECO:0000313" key="6">
    <source>
        <dbReference type="EMBL" id="AEI40440.1"/>
    </source>
</evidence>
<dbReference type="PROSITE" id="PS50932">
    <property type="entry name" value="HTH_LACI_2"/>
    <property type="match status" value="1"/>
</dbReference>
<dbReference type="Gene3D" id="3.40.50.2300">
    <property type="match status" value="2"/>
</dbReference>
<feature type="domain" description="HTH lacI-type" evidence="5">
    <location>
        <begin position="17"/>
        <end position="71"/>
    </location>
</feature>
<keyword evidence="1" id="KW-0678">Repressor</keyword>
<dbReference type="SUPFAM" id="SSF53822">
    <property type="entry name" value="Periplasmic binding protein-like I"/>
    <property type="match status" value="1"/>
</dbReference>
<dbReference type="Pfam" id="PF00356">
    <property type="entry name" value="LacI"/>
    <property type="match status" value="1"/>
</dbReference>
<dbReference type="Pfam" id="PF13377">
    <property type="entry name" value="Peripla_BP_3"/>
    <property type="match status" value="1"/>
</dbReference>
<evidence type="ECO:0000256" key="1">
    <source>
        <dbReference type="ARBA" id="ARBA00022491"/>
    </source>
</evidence>
<evidence type="ECO:0000256" key="3">
    <source>
        <dbReference type="ARBA" id="ARBA00023125"/>
    </source>
</evidence>
<evidence type="ECO:0000259" key="5">
    <source>
        <dbReference type="PROSITE" id="PS50932"/>
    </source>
</evidence>
<dbReference type="EMBL" id="CP002869">
    <property type="protein sequence ID" value="AEI40440.1"/>
    <property type="molecule type" value="Genomic_DNA"/>
</dbReference>
<evidence type="ECO:0000256" key="4">
    <source>
        <dbReference type="ARBA" id="ARBA00023163"/>
    </source>
</evidence>